<dbReference type="Gene3D" id="3.40.50.2300">
    <property type="match status" value="1"/>
</dbReference>
<dbReference type="InterPro" id="IPR001845">
    <property type="entry name" value="HTH_ArsR_DNA-bd_dom"/>
</dbReference>
<dbReference type="PROSITE" id="PS50987">
    <property type="entry name" value="HTH_ARSR_2"/>
    <property type="match status" value="1"/>
</dbReference>
<dbReference type="Pfam" id="PF01451">
    <property type="entry name" value="LMWPc"/>
    <property type="match status" value="1"/>
</dbReference>
<dbReference type="PRINTS" id="PR00778">
    <property type="entry name" value="HTHARSR"/>
</dbReference>
<dbReference type="InterPro" id="IPR011991">
    <property type="entry name" value="ArsR-like_HTH"/>
</dbReference>
<dbReference type="Gene3D" id="1.10.10.10">
    <property type="entry name" value="Winged helix-like DNA-binding domain superfamily/Winged helix DNA-binding domain"/>
    <property type="match status" value="1"/>
</dbReference>
<dbReference type="EMBL" id="AUXX01000001">
    <property type="protein sequence ID" value="KZN70336.1"/>
    <property type="molecule type" value="Genomic_DNA"/>
</dbReference>
<dbReference type="Pfam" id="PF01022">
    <property type="entry name" value="HTH_5"/>
    <property type="match status" value="1"/>
</dbReference>
<dbReference type="GO" id="GO:0046685">
    <property type="term" value="P:response to arsenic-containing substance"/>
    <property type="evidence" value="ECO:0007669"/>
    <property type="project" value="UniProtKB-KW"/>
</dbReference>
<evidence type="ECO:0000313" key="3">
    <source>
        <dbReference type="EMBL" id="KZN70336.1"/>
    </source>
</evidence>
<dbReference type="PATRIC" id="fig|1365257.3.peg.20"/>
<protein>
    <recommendedName>
        <fullName evidence="2">HTH arsR-type domain-containing protein</fullName>
    </recommendedName>
</protein>
<dbReference type="InterPro" id="IPR023485">
    <property type="entry name" value="Ptyr_pPase"/>
</dbReference>
<dbReference type="InterPro" id="IPR036390">
    <property type="entry name" value="WH_DNA-bd_sf"/>
</dbReference>
<dbReference type="Proteomes" id="UP000076661">
    <property type="component" value="Unassembled WGS sequence"/>
</dbReference>
<dbReference type="RefSeq" id="WP_063379487.1">
    <property type="nucleotide sequence ID" value="NZ_AUXX01000001.1"/>
</dbReference>
<name>A0A162BWN3_9GAMM</name>
<evidence type="ECO:0000313" key="4">
    <source>
        <dbReference type="Proteomes" id="UP000076661"/>
    </source>
</evidence>
<dbReference type="SMART" id="SM00226">
    <property type="entry name" value="LMWPc"/>
    <property type="match status" value="1"/>
</dbReference>
<dbReference type="GO" id="GO:0003700">
    <property type="term" value="F:DNA-binding transcription factor activity"/>
    <property type="evidence" value="ECO:0007669"/>
    <property type="project" value="InterPro"/>
</dbReference>
<accession>A0A162BWN3</accession>
<dbReference type="NCBIfam" id="NF033788">
    <property type="entry name" value="HTH_metalloreg"/>
    <property type="match status" value="1"/>
</dbReference>
<dbReference type="InterPro" id="IPR036388">
    <property type="entry name" value="WH-like_DNA-bd_sf"/>
</dbReference>
<keyword evidence="1" id="KW-0059">Arsenical resistance</keyword>
<dbReference type="PANTHER" id="PTHR43428:SF1">
    <property type="entry name" value="ARSENATE REDUCTASE"/>
    <property type="match status" value="1"/>
</dbReference>
<proteinExistence type="predicted"/>
<sequence>MKVLFLCTENSARSLMAEVLLKHHGKGKYEVYSAGTEPSGADPRTLAAIEHFGLNADGLKSQHIDEFANMHFDYVITLCHSASKECEGRVNGLNCLAWDISEPKSRQCDNPFEKTLQEINEKIQTLLFEQSTQQPTTSSASVTPTAFYKALADETRLKALLIIAVEKEACVCELMTALDEPSQPKVSRHLAQLRKTGILSDRKYHQWVFYSLNPTLPEWMKHTITSTVINEPHFIEKELARLTAMGDRPTRFSNLCS</sequence>
<evidence type="ECO:0000256" key="1">
    <source>
        <dbReference type="ARBA" id="ARBA00022849"/>
    </source>
</evidence>
<dbReference type="InterPro" id="IPR036196">
    <property type="entry name" value="Ptyr_pPase_sf"/>
</dbReference>
<feature type="domain" description="HTH arsR-type" evidence="2">
    <location>
        <begin position="136"/>
        <end position="238"/>
    </location>
</feature>
<dbReference type="SUPFAM" id="SSF46785">
    <property type="entry name" value="Winged helix' DNA-binding domain"/>
    <property type="match status" value="1"/>
</dbReference>
<dbReference type="SUPFAM" id="SSF52788">
    <property type="entry name" value="Phosphotyrosine protein phosphatases I"/>
    <property type="match status" value="1"/>
</dbReference>
<dbReference type="CDD" id="cd00090">
    <property type="entry name" value="HTH_ARSR"/>
    <property type="match status" value="1"/>
</dbReference>
<organism evidence="3 4">
    <name type="scientific">Pseudoalteromonas luteoviolacea S4060-1</name>
    <dbReference type="NCBI Taxonomy" id="1365257"/>
    <lineage>
        <taxon>Bacteria</taxon>
        <taxon>Pseudomonadati</taxon>
        <taxon>Pseudomonadota</taxon>
        <taxon>Gammaproteobacteria</taxon>
        <taxon>Alteromonadales</taxon>
        <taxon>Pseudoalteromonadaceae</taxon>
        <taxon>Pseudoalteromonas</taxon>
    </lineage>
</organism>
<evidence type="ECO:0000259" key="2">
    <source>
        <dbReference type="PROSITE" id="PS50987"/>
    </source>
</evidence>
<dbReference type="CDD" id="cd16345">
    <property type="entry name" value="LMWP_ArsC"/>
    <property type="match status" value="1"/>
</dbReference>
<gene>
    <name evidence="3" type="ORF">N478_00100</name>
</gene>
<dbReference type="AlphaFoldDB" id="A0A162BWN3"/>
<comment type="caution">
    <text evidence="3">The sequence shown here is derived from an EMBL/GenBank/DDBJ whole genome shotgun (WGS) entry which is preliminary data.</text>
</comment>
<reference evidence="3 4" key="1">
    <citation type="submission" date="2013-07" db="EMBL/GenBank/DDBJ databases">
        <title>Comparative Genomic and Metabolomic Analysis of Twelve Strains of Pseudoalteromonas luteoviolacea.</title>
        <authorList>
            <person name="Vynne N.G."/>
            <person name="Mansson M."/>
            <person name="Gram L."/>
        </authorList>
    </citation>
    <scope>NUCLEOTIDE SEQUENCE [LARGE SCALE GENOMIC DNA]</scope>
    <source>
        <strain evidence="3 4">S4060-1</strain>
    </source>
</reference>
<dbReference type="PANTHER" id="PTHR43428">
    <property type="entry name" value="ARSENATE REDUCTASE"/>
    <property type="match status" value="1"/>
</dbReference>
<dbReference type="SMART" id="SM00418">
    <property type="entry name" value="HTH_ARSR"/>
    <property type="match status" value="1"/>
</dbReference>